<evidence type="ECO:0000313" key="2">
    <source>
        <dbReference type="Proteomes" id="UP000001551"/>
    </source>
</evidence>
<dbReference type="EMBL" id="CP002400">
    <property type="protein sequence ID" value="ADU26431.1"/>
    <property type="molecule type" value="Genomic_DNA"/>
</dbReference>
<name>E6U3D9_ETHHY</name>
<dbReference type="HOGENOM" id="CLU_2915596_0_0_9"/>
<gene>
    <name evidence="1" type="ordered locus">Ethha_0864</name>
</gene>
<organism evidence="1 2">
    <name type="scientific">Ethanoligenens harbinense (strain DSM 18485 / JCM 12961 / CGMCC 1.5033 / YUAN-3)</name>
    <dbReference type="NCBI Taxonomy" id="663278"/>
    <lineage>
        <taxon>Bacteria</taxon>
        <taxon>Bacillati</taxon>
        <taxon>Bacillota</taxon>
        <taxon>Clostridia</taxon>
        <taxon>Eubacteriales</taxon>
        <taxon>Oscillospiraceae</taxon>
        <taxon>Ethanoligenens</taxon>
    </lineage>
</organism>
<evidence type="ECO:0000313" key="1">
    <source>
        <dbReference type="EMBL" id="ADU26431.1"/>
    </source>
</evidence>
<dbReference type="AlphaFoldDB" id="E6U3D9"/>
<reference evidence="1 2" key="1">
    <citation type="submission" date="2010-12" db="EMBL/GenBank/DDBJ databases">
        <title>Complete sequence of Ethanoligenens harbinense YUAN-3.</title>
        <authorList>
            <person name="Lucas S."/>
            <person name="Copeland A."/>
            <person name="Lapidus A."/>
            <person name="Cheng J.-F."/>
            <person name="Bruce D."/>
            <person name="Goodwin L."/>
            <person name="Pitluck S."/>
            <person name="Chertkov O."/>
            <person name="Misra M."/>
            <person name="Detter J.C."/>
            <person name="Han C."/>
            <person name="Tapia R."/>
            <person name="Land M."/>
            <person name="Hauser L."/>
            <person name="Jeffries C."/>
            <person name="Kyrpides N."/>
            <person name="Ivanova N."/>
            <person name="Mikhailova N."/>
            <person name="Wang A."/>
            <person name="Mouttaki H."/>
            <person name="He Z."/>
            <person name="Zhou J."/>
            <person name="Hemme C.L."/>
            <person name="Woyke T."/>
        </authorList>
    </citation>
    <scope>NUCLEOTIDE SEQUENCE [LARGE SCALE GENOMIC DNA]</scope>
    <source>
        <strain evidence="2">DSM 18485 / JCM 12961 / CGMCC 1.5033 / YUAN-3</strain>
    </source>
</reference>
<dbReference type="Proteomes" id="UP000001551">
    <property type="component" value="Chromosome"/>
</dbReference>
<accession>E6U3D9</accession>
<evidence type="ECO:0008006" key="3">
    <source>
        <dbReference type="Google" id="ProtNLM"/>
    </source>
</evidence>
<dbReference type="STRING" id="663278.Ethha_0864"/>
<protein>
    <recommendedName>
        <fullName evidence="3">KOW domain-containing protein</fullName>
    </recommendedName>
</protein>
<sequence>MNIKIGDRVRTNEYYNTSPFLGRSVKTGIVVGVYEDAFERVISVREKDRVIKIDAKYIEKF</sequence>
<proteinExistence type="predicted"/>
<keyword evidence="2" id="KW-1185">Reference proteome</keyword>
<dbReference type="KEGG" id="eha:Ethha_0864"/>